<comment type="similarity">
    <text evidence="1">Belongs to the DNA repair enzymes AP/ExoA family.</text>
</comment>
<dbReference type="InterPro" id="IPR005135">
    <property type="entry name" value="Endo/exonuclease/phosphatase"/>
</dbReference>
<protein>
    <submittedName>
        <fullName evidence="9">Exodeoxyribonuclease III</fullName>
    </submittedName>
</protein>
<dbReference type="GO" id="GO:0008311">
    <property type="term" value="F:double-stranded DNA 3'-5' DNA exonuclease activity"/>
    <property type="evidence" value="ECO:0007669"/>
    <property type="project" value="InterPro"/>
</dbReference>
<organism evidence="9 10">
    <name type="scientific">Candidatus Pantoea edessiphila</name>
    <dbReference type="NCBI Taxonomy" id="2044610"/>
    <lineage>
        <taxon>Bacteria</taxon>
        <taxon>Pseudomonadati</taxon>
        <taxon>Pseudomonadota</taxon>
        <taxon>Gammaproteobacteria</taxon>
        <taxon>Enterobacterales</taxon>
        <taxon>Erwiniaceae</taxon>
        <taxon>Pantoea</taxon>
    </lineage>
</organism>
<feature type="binding site" evidence="6">
    <location>
        <position position="258"/>
    </location>
    <ligand>
        <name>Mg(2+)</name>
        <dbReference type="ChEBI" id="CHEBI:18420"/>
        <label>1</label>
    </ligand>
</feature>
<dbReference type="AlphaFoldDB" id="A0A2P5SWS7"/>
<comment type="cofactor">
    <cofactor evidence="6">
        <name>Mg(2+)</name>
        <dbReference type="ChEBI" id="CHEBI:18420"/>
    </cofactor>
    <cofactor evidence="6">
        <name>Mn(2+)</name>
        <dbReference type="ChEBI" id="CHEBI:29035"/>
    </cofactor>
    <text evidence="6">Probably binds two magnesium or manganese ions per subunit.</text>
</comment>
<keyword evidence="10" id="KW-1185">Reference proteome</keyword>
<dbReference type="Pfam" id="PF03372">
    <property type="entry name" value="Exo_endo_phos"/>
    <property type="match status" value="1"/>
</dbReference>
<evidence type="ECO:0000256" key="2">
    <source>
        <dbReference type="ARBA" id="ARBA00022723"/>
    </source>
</evidence>
<dbReference type="OrthoDB" id="9803914at2"/>
<evidence type="ECO:0000256" key="6">
    <source>
        <dbReference type="PIRSR" id="PIRSR604808-2"/>
    </source>
</evidence>
<dbReference type="GO" id="GO:0046872">
    <property type="term" value="F:metal ion binding"/>
    <property type="evidence" value="ECO:0007669"/>
    <property type="project" value="UniProtKB-KW"/>
</dbReference>
<dbReference type="NCBIfam" id="TIGR00633">
    <property type="entry name" value="xth"/>
    <property type="match status" value="1"/>
</dbReference>
<feature type="active site" evidence="5">
    <location>
        <position position="109"/>
    </location>
</feature>
<evidence type="ECO:0000313" key="9">
    <source>
        <dbReference type="EMBL" id="PPI86774.1"/>
    </source>
</evidence>
<evidence type="ECO:0000256" key="3">
    <source>
        <dbReference type="ARBA" id="ARBA00022801"/>
    </source>
</evidence>
<feature type="binding site" evidence="6">
    <location>
        <position position="259"/>
    </location>
    <ligand>
        <name>Mg(2+)</name>
        <dbReference type="ChEBI" id="CHEBI:18420"/>
        <label>1</label>
    </ligand>
</feature>
<keyword evidence="4 6" id="KW-0460">Magnesium</keyword>
<feature type="site" description="Transition state stabilizer" evidence="7">
    <location>
        <position position="153"/>
    </location>
</feature>
<keyword evidence="6" id="KW-0464">Manganese</keyword>
<comment type="caution">
    <text evidence="9">The sequence shown here is derived from an EMBL/GenBank/DDBJ whole genome shotgun (WGS) entry which is preliminary data.</text>
</comment>
<dbReference type="PROSITE" id="PS51435">
    <property type="entry name" value="AP_NUCLEASE_F1_4"/>
    <property type="match status" value="1"/>
</dbReference>
<sequence>MKFVSFNTNGLRARIHQVKELIKIHQPEVIGLQETKVNDTMFPIKDFINLGYKIFYFGQKNHYGVAIFTKINPIMITKGLPNDKMDAERRLIIAKIPSSIGNIIVINGYFPQGENRNNLIKFPAKKKFFHDLREYLIKQLMNNKLILIMGDINVTSTDFDIGIGEDNRKRWLQIGKCAFLPEERKWINSIFDLGLVDVWREKNPEVNNCFSWFDYRSKGFCDNRGLRIDVILATKELANYCIETGIDYNIRKMEKPSDHAPVWSKFEFN</sequence>
<dbReference type="RefSeq" id="WP_136129939.1">
    <property type="nucleotide sequence ID" value="NZ_PDKU01000001.1"/>
</dbReference>
<dbReference type="NCBIfam" id="NF008733">
    <property type="entry name" value="PRK11756.1"/>
    <property type="match status" value="1"/>
</dbReference>
<feature type="active site" description="Proton acceptor" evidence="5">
    <location>
        <position position="259"/>
    </location>
</feature>
<keyword evidence="2 6" id="KW-0479">Metal-binding</keyword>
<evidence type="ECO:0000313" key="10">
    <source>
        <dbReference type="Proteomes" id="UP000296144"/>
    </source>
</evidence>
<feature type="binding site" evidence="6">
    <location>
        <position position="7"/>
    </location>
    <ligand>
        <name>Mg(2+)</name>
        <dbReference type="ChEBI" id="CHEBI:18420"/>
        <label>1</label>
    </ligand>
</feature>
<feature type="active site" description="Proton donor/acceptor" evidence="5">
    <location>
        <position position="151"/>
    </location>
</feature>
<dbReference type="CDD" id="cd09086">
    <property type="entry name" value="ExoIII-like_AP-endo"/>
    <property type="match status" value="1"/>
</dbReference>
<name>A0A2P5SWS7_9GAMM</name>
<evidence type="ECO:0000259" key="8">
    <source>
        <dbReference type="Pfam" id="PF03372"/>
    </source>
</evidence>
<evidence type="ECO:0000256" key="5">
    <source>
        <dbReference type="PIRSR" id="PIRSR604808-1"/>
    </source>
</evidence>
<dbReference type="InterPro" id="IPR037493">
    <property type="entry name" value="ExoIII-like"/>
</dbReference>
<feature type="binding site" evidence="6">
    <location>
        <position position="34"/>
    </location>
    <ligand>
        <name>Mg(2+)</name>
        <dbReference type="ChEBI" id="CHEBI:18420"/>
        <label>1</label>
    </ligand>
</feature>
<dbReference type="Proteomes" id="UP000296144">
    <property type="component" value="Unassembled WGS sequence"/>
</dbReference>
<dbReference type="NCBIfam" id="TIGR00195">
    <property type="entry name" value="exoDNase_III"/>
    <property type="match status" value="1"/>
</dbReference>
<dbReference type="SUPFAM" id="SSF56219">
    <property type="entry name" value="DNase I-like"/>
    <property type="match status" value="1"/>
</dbReference>
<feature type="domain" description="Endonuclease/exonuclease/phosphatase" evidence="8">
    <location>
        <begin position="4"/>
        <end position="259"/>
    </location>
</feature>
<dbReference type="PANTHER" id="PTHR43250:SF2">
    <property type="entry name" value="EXODEOXYRIBONUCLEASE III"/>
    <property type="match status" value="1"/>
</dbReference>
<evidence type="ECO:0000256" key="1">
    <source>
        <dbReference type="ARBA" id="ARBA00007092"/>
    </source>
</evidence>
<dbReference type="InterPro" id="IPR004808">
    <property type="entry name" value="AP_endonuc_1"/>
</dbReference>
<dbReference type="GO" id="GO:0006281">
    <property type="term" value="P:DNA repair"/>
    <property type="evidence" value="ECO:0007669"/>
    <property type="project" value="InterPro"/>
</dbReference>
<evidence type="ECO:0000256" key="7">
    <source>
        <dbReference type="PIRSR" id="PIRSR604808-3"/>
    </source>
</evidence>
<gene>
    <name evidence="9" type="ORF">CRV10_00765</name>
</gene>
<feature type="site" description="Important for catalytic activity" evidence="7">
    <location>
        <position position="229"/>
    </location>
</feature>
<proteinExistence type="inferred from homology"/>
<feature type="binding site" evidence="6">
    <location>
        <position position="153"/>
    </location>
    <ligand>
        <name>Mg(2+)</name>
        <dbReference type="ChEBI" id="CHEBI:18420"/>
        <label>1</label>
    </ligand>
</feature>
<reference evidence="9 10" key="1">
    <citation type="journal article" date="2018" name="Genome Biol. Evol.">
        <title>Cladogenesis and Genomic Streamlining in Extracellular Endosymbionts of Tropical Stink Bugs.</title>
        <authorList>
            <person name="Otero-Bravo A."/>
            <person name="Goffredi S."/>
            <person name="Sabree Z.L."/>
        </authorList>
    </citation>
    <scope>NUCLEOTIDE SEQUENCE [LARGE SCALE GENOMIC DNA]</scope>
    <source>
        <strain evidence="9 10">SoEL</strain>
    </source>
</reference>
<keyword evidence="3" id="KW-0378">Hydrolase</keyword>
<feature type="binding site" evidence="6">
    <location>
        <position position="151"/>
    </location>
    <ligand>
        <name>Mg(2+)</name>
        <dbReference type="ChEBI" id="CHEBI:18420"/>
        <label>1</label>
    </ligand>
</feature>
<feature type="site" description="Interaction with DNA substrate" evidence="7">
    <location>
        <position position="259"/>
    </location>
</feature>
<dbReference type="EMBL" id="PDKU01000001">
    <property type="protein sequence ID" value="PPI86774.1"/>
    <property type="molecule type" value="Genomic_DNA"/>
</dbReference>
<dbReference type="InterPro" id="IPR036691">
    <property type="entry name" value="Endo/exonu/phosph_ase_sf"/>
</dbReference>
<evidence type="ECO:0000256" key="4">
    <source>
        <dbReference type="ARBA" id="ARBA00022842"/>
    </source>
</evidence>
<accession>A0A2P5SWS7</accession>
<dbReference type="PANTHER" id="PTHR43250">
    <property type="entry name" value="EXODEOXYRIBONUCLEASE III"/>
    <property type="match status" value="1"/>
</dbReference>
<dbReference type="Gene3D" id="3.60.10.10">
    <property type="entry name" value="Endonuclease/exonuclease/phosphatase"/>
    <property type="match status" value="1"/>
</dbReference>